<dbReference type="AlphaFoldDB" id="A0A2R6QB61"/>
<organism evidence="1 2">
    <name type="scientific">Hermanssonia centrifuga</name>
    <dbReference type="NCBI Taxonomy" id="98765"/>
    <lineage>
        <taxon>Eukaryota</taxon>
        <taxon>Fungi</taxon>
        <taxon>Dikarya</taxon>
        <taxon>Basidiomycota</taxon>
        <taxon>Agaricomycotina</taxon>
        <taxon>Agaricomycetes</taxon>
        <taxon>Polyporales</taxon>
        <taxon>Meruliaceae</taxon>
        <taxon>Hermanssonia</taxon>
    </lineage>
</organism>
<sequence length="55" mass="6011">MVKIGAHICDETGDAKAGDRELRIEATLGLGLGLSKLTQVEEEARDQDWGQSIER</sequence>
<dbReference type="Proteomes" id="UP000186601">
    <property type="component" value="Unassembled WGS sequence"/>
</dbReference>
<accession>A0A2R6QB61</accession>
<comment type="caution">
    <text evidence="1">The sequence shown here is derived from an EMBL/GenBank/DDBJ whole genome shotgun (WGS) entry which is preliminary data.</text>
</comment>
<evidence type="ECO:0000313" key="2">
    <source>
        <dbReference type="Proteomes" id="UP000186601"/>
    </source>
</evidence>
<proteinExistence type="predicted"/>
<dbReference type="EMBL" id="MLYV02000378">
    <property type="protein sequence ID" value="PSS05357.1"/>
    <property type="molecule type" value="Genomic_DNA"/>
</dbReference>
<keyword evidence="2" id="KW-1185">Reference proteome</keyword>
<reference evidence="1 2" key="1">
    <citation type="submission" date="2018-02" db="EMBL/GenBank/DDBJ databases">
        <title>Genome sequence of the basidiomycete white-rot fungus Phlebia centrifuga.</title>
        <authorList>
            <person name="Granchi Z."/>
            <person name="Peng M."/>
            <person name="de Vries R.P."/>
            <person name="Hilden K."/>
            <person name="Makela M.R."/>
            <person name="Grigoriev I."/>
            <person name="Riley R."/>
        </authorList>
    </citation>
    <scope>NUCLEOTIDE SEQUENCE [LARGE SCALE GENOMIC DNA]</scope>
    <source>
        <strain evidence="1 2">FBCC195</strain>
    </source>
</reference>
<gene>
    <name evidence="1" type="ORF">PHLCEN_2v3929</name>
</gene>
<name>A0A2R6QB61_9APHY</name>
<protein>
    <submittedName>
        <fullName evidence="1">Uncharacterized protein</fullName>
    </submittedName>
</protein>
<evidence type="ECO:0000313" key="1">
    <source>
        <dbReference type="EMBL" id="PSS05357.1"/>
    </source>
</evidence>